<proteinExistence type="predicted"/>
<keyword evidence="5" id="KW-0411">Iron-sulfur</keyword>
<dbReference type="InterPro" id="IPR005840">
    <property type="entry name" value="Ribosomal_uS12_MeSTrfase_RimO"/>
</dbReference>
<accession>T1AYN4</accession>
<dbReference type="AlphaFoldDB" id="T1AYN4"/>
<dbReference type="Gene3D" id="3.80.30.20">
    <property type="entry name" value="tm_1862 like domain"/>
    <property type="match status" value="1"/>
</dbReference>
<feature type="non-terminal residue" evidence="7">
    <location>
        <position position="1"/>
    </location>
</feature>
<keyword evidence="3" id="KW-0479">Metal-binding</keyword>
<dbReference type="GO" id="GO:0035599">
    <property type="term" value="F:aspartic acid methylthiotransferase activity"/>
    <property type="evidence" value="ECO:0007669"/>
    <property type="project" value="TreeGrafter"/>
</dbReference>
<evidence type="ECO:0000256" key="1">
    <source>
        <dbReference type="ARBA" id="ARBA00022485"/>
    </source>
</evidence>
<evidence type="ECO:0000256" key="3">
    <source>
        <dbReference type="ARBA" id="ARBA00022723"/>
    </source>
</evidence>
<evidence type="ECO:0000256" key="2">
    <source>
        <dbReference type="ARBA" id="ARBA00022691"/>
    </source>
</evidence>
<gene>
    <name evidence="7" type="ORF">B1A_09457</name>
</gene>
<dbReference type="GO" id="GO:0046872">
    <property type="term" value="F:metal ion binding"/>
    <property type="evidence" value="ECO:0007669"/>
    <property type="project" value="UniProtKB-KW"/>
</dbReference>
<keyword evidence="2" id="KW-0949">S-adenosyl-L-methionine</keyword>
<organism evidence="7">
    <name type="scientific">mine drainage metagenome</name>
    <dbReference type="NCBI Taxonomy" id="410659"/>
    <lineage>
        <taxon>unclassified sequences</taxon>
        <taxon>metagenomes</taxon>
        <taxon>ecological metagenomes</taxon>
    </lineage>
</organism>
<name>T1AYN4_9ZZZZ</name>
<dbReference type="Gene3D" id="2.40.50.140">
    <property type="entry name" value="Nucleic acid-binding proteins"/>
    <property type="match status" value="1"/>
</dbReference>
<evidence type="ECO:0000259" key="6">
    <source>
        <dbReference type="PROSITE" id="PS51918"/>
    </source>
</evidence>
<dbReference type="InterPro" id="IPR012340">
    <property type="entry name" value="NA-bd_OB-fold"/>
</dbReference>
<dbReference type="GO" id="GO:0005829">
    <property type="term" value="C:cytosol"/>
    <property type="evidence" value="ECO:0007669"/>
    <property type="project" value="TreeGrafter"/>
</dbReference>
<dbReference type="GO" id="GO:0051539">
    <property type="term" value="F:4 iron, 4 sulfur cluster binding"/>
    <property type="evidence" value="ECO:0007669"/>
    <property type="project" value="UniProtKB-KW"/>
</dbReference>
<dbReference type="Pfam" id="PF18693">
    <property type="entry name" value="TRAM_2"/>
    <property type="match status" value="1"/>
</dbReference>
<keyword evidence="4" id="KW-0408">Iron</keyword>
<dbReference type="PROSITE" id="PS51918">
    <property type="entry name" value="RADICAL_SAM"/>
    <property type="match status" value="1"/>
</dbReference>
<dbReference type="InterPro" id="IPR007197">
    <property type="entry name" value="rSAM"/>
</dbReference>
<dbReference type="PANTHER" id="PTHR43837:SF1">
    <property type="entry name" value="RIBOSOMAL PROTEIN US12 METHYLTHIOTRANSFERASE RIMO"/>
    <property type="match status" value="1"/>
</dbReference>
<evidence type="ECO:0000256" key="4">
    <source>
        <dbReference type="ARBA" id="ARBA00023004"/>
    </source>
</evidence>
<dbReference type="SUPFAM" id="SSF102114">
    <property type="entry name" value="Radical SAM enzymes"/>
    <property type="match status" value="1"/>
</dbReference>
<evidence type="ECO:0000313" key="7">
    <source>
        <dbReference type="EMBL" id="EQD62647.1"/>
    </source>
</evidence>
<dbReference type="InterPro" id="IPR023404">
    <property type="entry name" value="rSAM_horseshoe"/>
</dbReference>
<dbReference type="InterPro" id="IPR002792">
    <property type="entry name" value="TRAM_dom"/>
</dbReference>
<evidence type="ECO:0000256" key="5">
    <source>
        <dbReference type="ARBA" id="ARBA00023014"/>
    </source>
</evidence>
<dbReference type="EMBL" id="AUZX01006745">
    <property type="protein sequence ID" value="EQD62647.1"/>
    <property type="molecule type" value="Genomic_DNA"/>
</dbReference>
<feature type="domain" description="Radical SAM core" evidence="6">
    <location>
        <begin position="1"/>
        <end position="96"/>
    </location>
</feature>
<keyword evidence="1" id="KW-0004">4Fe-4S</keyword>
<comment type="caution">
    <text evidence="7">The sequence shown here is derived from an EMBL/GenBank/DDBJ whole genome shotgun (WGS) entry which is preliminary data.</text>
</comment>
<protein>
    <submittedName>
        <fullName evidence="7">MiaB-like tRNA modifying enzyme YliG</fullName>
    </submittedName>
</protein>
<reference evidence="7" key="2">
    <citation type="journal article" date="2014" name="ISME J.">
        <title>Microbial stratification in low pH oxic and suboxic macroscopic growths along an acid mine drainage.</title>
        <authorList>
            <person name="Mendez-Garcia C."/>
            <person name="Mesa V."/>
            <person name="Sprenger R.R."/>
            <person name="Richter M."/>
            <person name="Diez M.S."/>
            <person name="Solano J."/>
            <person name="Bargiela R."/>
            <person name="Golyshina O.V."/>
            <person name="Manteca A."/>
            <person name="Ramos J.L."/>
            <person name="Gallego J.R."/>
            <person name="Llorente I."/>
            <person name="Martins Dos Santos V.A."/>
            <person name="Jensen O.N."/>
            <person name="Pelaez A.I."/>
            <person name="Sanchez J."/>
            <person name="Ferrer M."/>
        </authorList>
    </citation>
    <scope>NUCLEOTIDE SEQUENCE</scope>
</reference>
<sequence length="167" mass="18181">PGNIDKTLERITRWRKVVPELTIRSTFIVGFPGETDAEFELLLDFLRAAQLDRVGAFAYSPVDGARANELPAPVPEELKEDRLEQFMAVQAGISAAKLRCRIGRRLRVLVDHVDADGVVARSTADAPEIDGVVRIRDGQHLRPGDFAEVIVEGADAHDLAARCAAGG</sequence>
<reference evidence="7" key="1">
    <citation type="submission" date="2013-08" db="EMBL/GenBank/DDBJ databases">
        <authorList>
            <person name="Mendez C."/>
            <person name="Richter M."/>
            <person name="Ferrer M."/>
            <person name="Sanchez J."/>
        </authorList>
    </citation>
    <scope>NUCLEOTIDE SEQUENCE</scope>
</reference>
<dbReference type="PANTHER" id="PTHR43837">
    <property type="entry name" value="RIBOSOMAL PROTEIN S12 METHYLTHIOTRANSFERASE RIMO"/>
    <property type="match status" value="1"/>
</dbReference>
<dbReference type="InterPro" id="IPR058240">
    <property type="entry name" value="rSAM_sf"/>
</dbReference>